<feature type="transmembrane region" description="Helical" evidence="1">
    <location>
        <begin position="317"/>
        <end position="337"/>
    </location>
</feature>
<dbReference type="SUPFAM" id="SSF53098">
    <property type="entry name" value="Ribonuclease H-like"/>
    <property type="match status" value="1"/>
</dbReference>
<keyword evidence="1" id="KW-0812">Transmembrane</keyword>
<sequence length="369" mass="41341">MALGALMAHLGALVDGRTARNAKYSSEALLRCLIHLSARGAYAESGLGALADNGHRVPSPDTLFYRLERVDPMEALEAMNDANAELLGHAPRGRGVPPMVAIDYTEEPYYGRRDSMVMRGKMKDGTTYFHTYATVSTVGMDERAKLTLHALPVTPFSSKEEVVGRLLEEAGSLLRARPSLLLMDRGFFAVEVLSMLQRMGMRFIVPAVANSRVKGIIEAYARGELPPVVEYRMGSDEEDGKGVDFYLVIARRRDAKDDDPPSKRYIAFATNVPFEDPEDMVRRIPEEYRARWGIETSYRVQDGFEAKTCSRSHTIRIVYFLLSVILYNSWAMMALMGTGRATTYRYRDYIAEEAVKVPWMEVGYMMGAG</sequence>
<dbReference type="PANTHER" id="PTHR33252">
    <property type="entry name" value="THIRD ORF IN TRANSPOSON ISC1160"/>
    <property type="match status" value="1"/>
</dbReference>
<name>A0A4P2VC25_9ARCH</name>
<dbReference type="AlphaFoldDB" id="A0A4P2VC25"/>
<evidence type="ECO:0000259" key="2">
    <source>
        <dbReference type="Pfam" id="PF01609"/>
    </source>
</evidence>
<dbReference type="GO" id="GO:0006313">
    <property type="term" value="P:DNA transposition"/>
    <property type="evidence" value="ECO:0007669"/>
    <property type="project" value="InterPro"/>
</dbReference>
<dbReference type="EMBL" id="AP018732">
    <property type="protein sequence ID" value="BBE41503.1"/>
    <property type="molecule type" value="Genomic_DNA"/>
</dbReference>
<reference evidence="5 6" key="1">
    <citation type="journal article" date="2019" name="ISME J.">
        <title>Isolation and characterization of a thermophilic sulfur- and iron-reducing thaumarchaeote from a terrestrial acidic hot spring.</title>
        <authorList>
            <person name="Kato S."/>
            <person name="Itoh T."/>
            <person name="Yuki M."/>
            <person name="Nagamori M."/>
            <person name="Ohnishi M."/>
            <person name="Uematsu K."/>
            <person name="Suzuki K."/>
            <person name="Takashina T."/>
            <person name="Ohkuma M."/>
        </authorList>
    </citation>
    <scope>NUCLEOTIDE SEQUENCE [LARGE SCALE GENOMIC DNA]</scope>
    <source>
        <strain evidence="5 6">NAS-02</strain>
    </source>
</reference>
<feature type="domain" description="Transposase IS4-like" evidence="2">
    <location>
        <begin position="123"/>
        <end position="300"/>
    </location>
</feature>
<organism evidence="5 6">
    <name type="scientific">Conexivisphaera calida</name>
    <dbReference type="NCBI Taxonomy" id="1874277"/>
    <lineage>
        <taxon>Archaea</taxon>
        <taxon>Nitrososphaerota</taxon>
        <taxon>Conexivisphaeria</taxon>
        <taxon>Conexivisphaerales</taxon>
        <taxon>Conexivisphaeraceae</taxon>
        <taxon>Conexivisphaera</taxon>
    </lineage>
</organism>
<evidence type="ECO:0000313" key="6">
    <source>
        <dbReference type="Proteomes" id="UP000509448"/>
    </source>
</evidence>
<protein>
    <submittedName>
        <fullName evidence="5">Putative transposase</fullName>
    </submittedName>
</protein>
<dbReference type="KEGG" id="ccai:NAS2_0237"/>
<gene>
    <name evidence="3" type="ORF">NAS2_0024</name>
    <name evidence="4" type="ORF">NAS2_0092</name>
    <name evidence="5" type="ORF">NAS2_0237</name>
</gene>
<dbReference type="GO" id="GO:0004803">
    <property type="term" value="F:transposase activity"/>
    <property type="evidence" value="ECO:0007669"/>
    <property type="project" value="InterPro"/>
</dbReference>
<dbReference type="InterPro" id="IPR002559">
    <property type="entry name" value="Transposase_11"/>
</dbReference>
<keyword evidence="1" id="KW-0472">Membrane</keyword>
<evidence type="ECO:0000313" key="3">
    <source>
        <dbReference type="EMBL" id="BBE41439.1"/>
    </source>
</evidence>
<evidence type="ECO:0000313" key="5">
    <source>
        <dbReference type="EMBL" id="BBE41631.1"/>
    </source>
</evidence>
<dbReference type="InterPro" id="IPR012337">
    <property type="entry name" value="RNaseH-like_sf"/>
</dbReference>
<dbReference type="PANTHER" id="PTHR33252:SF2">
    <property type="entry name" value="TRANSPOSASE IS4-LIKE DOMAIN-CONTAINING PROTEIN"/>
    <property type="match status" value="1"/>
</dbReference>
<keyword evidence="1" id="KW-1133">Transmembrane helix</keyword>
<dbReference type="KEGG" id="ccai:NAS2_0092"/>
<dbReference type="GO" id="GO:0003677">
    <property type="term" value="F:DNA binding"/>
    <property type="evidence" value="ECO:0007669"/>
    <property type="project" value="InterPro"/>
</dbReference>
<dbReference type="EMBL" id="AP018732">
    <property type="protein sequence ID" value="BBE41631.1"/>
    <property type="molecule type" value="Genomic_DNA"/>
</dbReference>
<proteinExistence type="predicted"/>
<dbReference type="KEGG" id="ccai:NAS2_0024"/>
<keyword evidence="6" id="KW-1185">Reference proteome</keyword>
<evidence type="ECO:0000256" key="1">
    <source>
        <dbReference type="SAM" id="Phobius"/>
    </source>
</evidence>
<evidence type="ECO:0000313" key="4">
    <source>
        <dbReference type="EMBL" id="BBE41503.1"/>
    </source>
</evidence>
<dbReference type="Pfam" id="PF01609">
    <property type="entry name" value="DDE_Tnp_1"/>
    <property type="match status" value="1"/>
</dbReference>
<dbReference type="EMBL" id="AP018732">
    <property type="protein sequence ID" value="BBE41439.1"/>
    <property type="molecule type" value="Genomic_DNA"/>
</dbReference>
<accession>A0A4P2VC25</accession>
<dbReference type="Proteomes" id="UP000509448">
    <property type="component" value="Chromosome"/>
</dbReference>